<feature type="transmembrane region" description="Helical" evidence="9">
    <location>
        <begin position="109"/>
        <end position="128"/>
    </location>
</feature>
<evidence type="ECO:0000256" key="1">
    <source>
        <dbReference type="ARBA" id="ARBA00000085"/>
    </source>
</evidence>
<dbReference type="GO" id="GO:0000155">
    <property type="term" value="F:phosphorelay sensor kinase activity"/>
    <property type="evidence" value="ECO:0007669"/>
    <property type="project" value="InterPro"/>
</dbReference>
<gene>
    <name evidence="11" type="ORF">PI95_031675</name>
</gene>
<dbReference type="PANTHER" id="PTHR24421:SF10">
    <property type="entry name" value="NITRATE_NITRITE SENSOR PROTEIN NARQ"/>
    <property type="match status" value="1"/>
</dbReference>
<dbReference type="SUPFAM" id="SSF55874">
    <property type="entry name" value="ATPase domain of HSP90 chaperone/DNA topoisomerase II/histidine kinase"/>
    <property type="match status" value="1"/>
</dbReference>
<evidence type="ECO:0000256" key="5">
    <source>
        <dbReference type="ARBA" id="ARBA00022741"/>
    </source>
</evidence>
<sequence>MNLVTTTSIRRTLRYVEWTVLIVYLLLLLVNYRQGSYTAQFLPTYLASIATSGTLSFIFPINRPLWQRRVYIFLEILSIMFPRAVGISFEILIYIVLVKSCFLLNRKEVVMTAIFSGIVWNLLLAWSLPGILEFQRVHIAQGIAHLYDNNFLIIISQMINDIGLYLAGSTFVILFSFVVIAEQKTRQRAEVLAKEVESLAATLERTRIAREIHDSLGHYLTTLDVQLELAQKLYQRDYIQAAKSLDIAKELTSQCLSEVRRSVQTLRNGNFNLNLALNTLVEQVGQNQSFVIHLNVKLPQLPIQASHQLYCIVQEGLTNIQKHACASVVSLNGYQTSEGIILELIDDGEGFDLSAPASGFGLRGMQERVQILGGELKIKSSPGKGTQIQVIISL</sequence>
<dbReference type="PROSITE" id="PS50109">
    <property type="entry name" value="HIS_KIN"/>
    <property type="match status" value="1"/>
</dbReference>
<feature type="domain" description="Histidine kinase" evidence="10">
    <location>
        <begin position="207"/>
        <end position="394"/>
    </location>
</feature>
<dbReference type="Gene3D" id="3.30.565.10">
    <property type="entry name" value="Histidine kinase-like ATPase, C-terminal domain"/>
    <property type="match status" value="1"/>
</dbReference>
<dbReference type="CDD" id="cd16917">
    <property type="entry name" value="HATPase_UhpB-NarQ-NarX-like"/>
    <property type="match status" value="1"/>
</dbReference>
<evidence type="ECO:0000313" key="12">
    <source>
        <dbReference type="Proteomes" id="UP000031549"/>
    </source>
</evidence>
<keyword evidence="9" id="KW-1133">Transmembrane helix</keyword>
<evidence type="ECO:0000259" key="10">
    <source>
        <dbReference type="PROSITE" id="PS50109"/>
    </source>
</evidence>
<feature type="transmembrane region" description="Helical" evidence="9">
    <location>
        <begin position="162"/>
        <end position="181"/>
    </location>
</feature>
<name>A0A846HHV7_9CYAN</name>
<dbReference type="GO" id="GO:0046983">
    <property type="term" value="F:protein dimerization activity"/>
    <property type="evidence" value="ECO:0007669"/>
    <property type="project" value="InterPro"/>
</dbReference>
<dbReference type="InterPro" id="IPR003594">
    <property type="entry name" value="HATPase_dom"/>
</dbReference>
<dbReference type="Pfam" id="PF07730">
    <property type="entry name" value="HisKA_3"/>
    <property type="match status" value="1"/>
</dbReference>
<dbReference type="AlphaFoldDB" id="A0A846HHV7"/>
<dbReference type="EC" id="2.7.13.3" evidence="2"/>
<comment type="caution">
    <text evidence="11">The sequence shown here is derived from an EMBL/GenBank/DDBJ whole genome shotgun (WGS) entry which is preliminary data.</text>
</comment>
<dbReference type="InterPro" id="IPR036890">
    <property type="entry name" value="HATPase_C_sf"/>
</dbReference>
<evidence type="ECO:0000256" key="2">
    <source>
        <dbReference type="ARBA" id="ARBA00012438"/>
    </source>
</evidence>
<keyword evidence="12" id="KW-1185">Reference proteome</keyword>
<evidence type="ECO:0000256" key="7">
    <source>
        <dbReference type="ARBA" id="ARBA00022840"/>
    </source>
</evidence>
<keyword evidence="9" id="KW-0812">Transmembrane</keyword>
<feature type="transmembrane region" description="Helical" evidence="9">
    <location>
        <begin position="12"/>
        <end position="30"/>
    </location>
</feature>
<dbReference type="Pfam" id="PF02518">
    <property type="entry name" value="HATPase_c"/>
    <property type="match status" value="1"/>
</dbReference>
<evidence type="ECO:0000256" key="8">
    <source>
        <dbReference type="ARBA" id="ARBA00023012"/>
    </source>
</evidence>
<keyword evidence="3" id="KW-0597">Phosphoprotein</keyword>
<feature type="transmembrane region" description="Helical" evidence="9">
    <location>
        <begin position="42"/>
        <end position="59"/>
    </location>
</feature>
<dbReference type="InterPro" id="IPR050482">
    <property type="entry name" value="Sensor_HK_TwoCompSys"/>
</dbReference>
<proteinExistence type="predicted"/>
<keyword evidence="7" id="KW-0067">ATP-binding</keyword>
<dbReference type="InterPro" id="IPR005467">
    <property type="entry name" value="His_kinase_dom"/>
</dbReference>
<keyword evidence="4" id="KW-0808">Transferase</keyword>
<dbReference type="Gene3D" id="1.20.5.1930">
    <property type="match status" value="1"/>
</dbReference>
<dbReference type="PANTHER" id="PTHR24421">
    <property type="entry name" value="NITRATE/NITRITE SENSOR PROTEIN NARX-RELATED"/>
    <property type="match status" value="1"/>
</dbReference>
<dbReference type="GO" id="GO:0016020">
    <property type="term" value="C:membrane"/>
    <property type="evidence" value="ECO:0007669"/>
    <property type="project" value="InterPro"/>
</dbReference>
<dbReference type="Proteomes" id="UP000031549">
    <property type="component" value="Unassembled WGS sequence"/>
</dbReference>
<evidence type="ECO:0000256" key="6">
    <source>
        <dbReference type="ARBA" id="ARBA00022777"/>
    </source>
</evidence>
<keyword evidence="9" id="KW-0472">Membrane</keyword>
<evidence type="ECO:0000256" key="9">
    <source>
        <dbReference type="SAM" id="Phobius"/>
    </source>
</evidence>
<evidence type="ECO:0000256" key="3">
    <source>
        <dbReference type="ARBA" id="ARBA00022553"/>
    </source>
</evidence>
<dbReference type="RefSeq" id="WP_039737320.1">
    <property type="nucleotide sequence ID" value="NZ_JTCM02000142.1"/>
</dbReference>
<dbReference type="InterPro" id="IPR011712">
    <property type="entry name" value="Sig_transdc_His_kin_sub3_dim/P"/>
</dbReference>
<protein>
    <recommendedName>
        <fullName evidence="2">histidine kinase</fullName>
        <ecNumber evidence="2">2.7.13.3</ecNumber>
    </recommendedName>
</protein>
<comment type="catalytic activity">
    <reaction evidence="1">
        <text>ATP + protein L-histidine = ADP + protein N-phospho-L-histidine.</text>
        <dbReference type="EC" id="2.7.13.3"/>
    </reaction>
</comment>
<dbReference type="EMBL" id="JTCM02000142">
    <property type="protein sequence ID" value="NEU76936.1"/>
    <property type="molecule type" value="Genomic_DNA"/>
</dbReference>
<accession>A0A846HHV7</accession>
<organism evidence="11 12">
    <name type="scientific">Hassallia byssoidea VB512170</name>
    <dbReference type="NCBI Taxonomy" id="1304833"/>
    <lineage>
        <taxon>Bacteria</taxon>
        <taxon>Bacillati</taxon>
        <taxon>Cyanobacteriota</taxon>
        <taxon>Cyanophyceae</taxon>
        <taxon>Nostocales</taxon>
        <taxon>Tolypothrichaceae</taxon>
        <taxon>Hassallia</taxon>
    </lineage>
</organism>
<feature type="transmembrane region" description="Helical" evidence="9">
    <location>
        <begin position="71"/>
        <end position="97"/>
    </location>
</feature>
<reference evidence="11 12" key="1">
    <citation type="journal article" date="2015" name="Genome Announc.">
        <title>Draft Genome Sequence of Cyanobacterium Hassallia byssoidea Strain VB512170, Isolated from Monuments in India.</title>
        <authorList>
            <person name="Singh D."/>
            <person name="Chandrababunaidu M.M."/>
            <person name="Panda A."/>
            <person name="Sen D."/>
            <person name="Bhattacharyya S."/>
            <person name="Adhikary S.P."/>
            <person name="Tripathy S."/>
        </authorList>
    </citation>
    <scope>NUCLEOTIDE SEQUENCE [LARGE SCALE GENOMIC DNA]</scope>
    <source>
        <strain evidence="11 12">VB512170</strain>
    </source>
</reference>
<keyword evidence="5" id="KW-0547">Nucleotide-binding</keyword>
<evidence type="ECO:0000313" key="11">
    <source>
        <dbReference type="EMBL" id="NEU76936.1"/>
    </source>
</evidence>
<keyword evidence="8" id="KW-0902">Two-component regulatory system</keyword>
<keyword evidence="6 11" id="KW-0418">Kinase</keyword>
<dbReference type="GO" id="GO:0005524">
    <property type="term" value="F:ATP binding"/>
    <property type="evidence" value="ECO:0007669"/>
    <property type="project" value="UniProtKB-KW"/>
</dbReference>
<evidence type="ECO:0000256" key="4">
    <source>
        <dbReference type="ARBA" id="ARBA00022679"/>
    </source>
</evidence>